<dbReference type="PANTHER" id="PTHR10194">
    <property type="entry name" value="RAS GTPASE-ACTIVATING PROTEINS"/>
    <property type="match status" value="1"/>
</dbReference>
<dbReference type="Gene3D" id="2.60.40.150">
    <property type="entry name" value="C2 domain"/>
    <property type="match status" value="1"/>
</dbReference>
<evidence type="ECO:0000256" key="4">
    <source>
        <dbReference type="SAM" id="MobiDB-lite"/>
    </source>
</evidence>
<feature type="region of interest" description="Disordered" evidence="4">
    <location>
        <begin position="1"/>
        <end position="146"/>
    </location>
</feature>
<dbReference type="InterPro" id="IPR000008">
    <property type="entry name" value="C2_dom"/>
</dbReference>
<keyword evidence="3" id="KW-0175">Coiled coil</keyword>
<feature type="domain" description="PH" evidence="5">
    <location>
        <begin position="435"/>
        <end position="469"/>
    </location>
</feature>
<dbReference type="Pfam" id="PF12004">
    <property type="entry name" value="DAB2P_C"/>
    <property type="match status" value="1"/>
</dbReference>
<keyword evidence="2" id="KW-0597">Phosphoprotein</keyword>
<feature type="compositionally biased region" description="Polar residues" evidence="4">
    <location>
        <begin position="1098"/>
        <end position="1115"/>
    </location>
</feature>
<feature type="region of interest" description="Disordered" evidence="4">
    <location>
        <begin position="1186"/>
        <end position="1216"/>
    </location>
</feature>
<dbReference type="InterPro" id="IPR023152">
    <property type="entry name" value="RasGAP_CS"/>
</dbReference>
<dbReference type="InterPro" id="IPR001849">
    <property type="entry name" value="PH_domain"/>
</dbReference>
<dbReference type="Gene3D" id="1.10.506.10">
    <property type="entry name" value="GTPase Activation - p120gap, domain 1"/>
    <property type="match status" value="2"/>
</dbReference>
<feature type="region of interest" description="Disordered" evidence="4">
    <location>
        <begin position="213"/>
        <end position="232"/>
    </location>
</feature>
<feature type="region of interest" description="Disordered" evidence="4">
    <location>
        <begin position="1296"/>
        <end position="1371"/>
    </location>
</feature>
<dbReference type="RefSeq" id="XP_031780231.1">
    <property type="nucleotide sequence ID" value="XM_031924371.2"/>
</dbReference>
<keyword evidence="1" id="KW-0343">GTPase activation</keyword>
<feature type="compositionally biased region" description="Low complexity" evidence="4">
    <location>
        <begin position="1537"/>
        <end position="1565"/>
    </location>
</feature>
<accession>A0A7M7Q1R7</accession>
<dbReference type="InParanoid" id="A0A7M7Q1R7"/>
<dbReference type="Proteomes" id="UP000002358">
    <property type="component" value="Chromosome 2"/>
</dbReference>
<dbReference type="PROSITE" id="PS00509">
    <property type="entry name" value="RAS_GTPASE_ACTIV_1"/>
    <property type="match status" value="1"/>
</dbReference>
<dbReference type="SUPFAM" id="SSF48350">
    <property type="entry name" value="GTPase activation domain, GAP"/>
    <property type="match status" value="1"/>
</dbReference>
<evidence type="ECO:0000259" key="6">
    <source>
        <dbReference type="PROSITE" id="PS50004"/>
    </source>
</evidence>
<feature type="compositionally biased region" description="Polar residues" evidence="4">
    <location>
        <begin position="1078"/>
        <end position="1090"/>
    </location>
</feature>
<dbReference type="InterPro" id="IPR008936">
    <property type="entry name" value="Rho_GTPase_activation_prot"/>
</dbReference>
<protein>
    <recommendedName>
        <fullName evidence="10">Ras GTPase-activating protein</fullName>
    </recommendedName>
</protein>
<dbReference type="SUPFAM" id="SSF49562">
    <property type="entry name" value="C2 domain (Calcium/lipid-binding domain, CaLB)"/>
    <property type="match status" value="1"/>
</dbReference>
<dbReference type="CDD" id="cd04013">
    <property type="entry name" value="C2_SynGAP_like"/>
    <property type="match status" value="1"/>
</dbReference>
<dbReference type="Pfam" id="PF00616">
    <property type="entry name" value="RasGAP"/>
    <property type="match status" value="2"/>
</dbReference>
<feature type="coiled-coil region" evidence="3">
    <location>
        <begin position="1411"/>
        <end position="1438"/>
    </location>
</feature>
<keyword evidence="9" id="KW-1185">Reference proteome</keyword>
<evidence type="ECO:0000313" key="9">
    <source>
        <dbReference type="Proteomes" id="UP000002358"/>
    </source>
</evidence>
<sequence length="1587" mass="176446">MNAQLKMTSSQTSEQLSEDSPKRRSTFYVTLESGSTDPRQSSKFQKSSSCDSEKYACSTFPITQSKTAPNVPSLLSRTQSTNNESRGYTSGKRLESSMLEPRGKVQSLTRIFETPKNNNNKSSSNNNNNLVAETEQKRKVERTRSFKTIERFQNRFVGKKESSGASGSNSRKDARLNKTIAGFELDKNNLDKEEMENRRKSKHEEAIVVEKRSSVTQPKIATAKARTRDHAKSVVEQRSTAKQTQSGNASLANLLIRRTHSTKLARSTSALVRSGRHASIDNCNTTVTSVKVKNDDADSGQENDEPMLDEQVVRNETRFEETDTDAGVHSDTSYEKACRRGSAPATPVLGARPLDVTPNRIVNFFSKRSFRSNPLKRTKSVTKLERQKQRGVGLGSGAGLRGCRSHESLLCGQAVTSMDLAAVTPLHPSLLNRPHCFQVTPSNGGPKYFSCRTAHEREQWMHSLRKSVQPEAEQTRRTDNSLQIWLLEAKGVPAKKRYFCEVCLDSTLYARTTAKLKADLCFWGERFDFHHLPAVNTIQVNLYREADRKKKRDKNVLIGSVNIPVNNVTSRYLTEKWYPVVGDKGPLKEPPALRVKCRFQSVDILPVQVYSEFLEYLKTDYAALCEKLEPVIGVKAKEDIATALVAVMQREKRAPQFLADLVMMDIHRIDDERLTFRGNSLATKAMEAYLKLTGDRYLQETLGPVVRGAVEGGDCEVDPLKVASVAALHKQQQNLRAAVELAWSRILASHSHFPVELRECFRIFRERLKEMGREDMADNLISASIFLRFLCPAILSPSLFNITHEYPNEKAARNLTLVAKTLQTLANFTRFQGKENFMEFMNDVLEREAPSMKTFLQLISSSKETQNNLMEYDGYIDLGKQLSLLHALLRESVATTSSNSPSSPPSRLPEILDRISQALDQPGPSPVPSTLRYPNLQNNIFRYNDPTIANSNTNLSISATSTLSSNHSTLNGTIGDSTEIIQSNTLGHNANNGTRSPNVVRAATLPRNAYMPTNGKLQLQINNDDYPLESSAFVSRSPTPISRQQHLHQRATAFAANNRSGPGYRLVTSASLANVNHCQTNASHPTSPTRSESHSNLKDSNYNITGSQSNNSTMAQHRHNISRLQNLDIHDRCEDNYNHNNYNVSRSASRNHCCKEENANQTHQQNYNNVSKTTINANNHTGSNITLSINHQPNNNSYHNSKTNGGNNPTGAQLANGNLDEFSDLLRYADDEVSESKSQKGSQISISQLSNVASSGYQSFAAYSQSSSPVDLTSNNANGHILNSAPLAFANPVYHMESNHHGRNGRRGSTSSDEREGSNGGVENVRGVDLSPSPPLQQNARNLQRNGLQSHQWRQNNSAIRPGNNEQSQNNVCCTKLRRRLSLDSTRDLSDTSEEESCATRRSKSRSHRSIDQYEVEIERLQSSVDRLRARLGAAEDADVDGLGPDTKMKSIISSHSALYTQNRFFYAPQNVALISVEEELRREQQKMSAALSYKQRVIDAQEQQIAALDAANSRLMSSNTRLLSALSTLRERYHGNNTNNATNVGSNTTKQSNNGNSSASNNNQASDASALLQNIADIGELKSSTC</sequence>
<evidence type="ECO:0000256" key="1">
    <source>
        <dbReference type="ARBA" id="ARBA00022468"/>
    </source>
</evidence>
<dbReference type="Pfam" id="PF00168">
    <property type="entry name" value="C2"/>
    <property type="match status" value="1"/>
</dbReference>
<dbReference type="InterPro" id="IPR001936">
    <property type="entry name" value="RasGAP_dom"/>
</dbReference>
<dbReference type="InterPro" id="IPR035892">
    <property type="entry name" value="C2_domain_sf"/>
</dbReference>
<evidence type="ECO:0000259" key="5">
    <source>
        <dbReference type="PROSITE" id="PS50003"/>
    </source>
</evidence>
<feature type="region of interest" description="Disordered" evidence="4">
    <location>
        <begin position="1078"/>
        <end position="1117"/>
    </location>
</feature>
<feature type="domain" description="C2" evidence="6">
    <location>
        <begin position="460"/>
        <end position="578"/>
    </location>
</feature>
<dbReference type="PROSITE" id="PS50018">
    <property type="entry name" value="RAS_GTPASE_ACTIV_2"/>
    <property type="match status" value="1"/>
</dbReference>
<organism evidence="8 9">
    <name type="scientific">Nasonia vitripennis</name>
    <name type="common">Parasitic wasp</name>
    <dbReference type="NCBI Taxonomy" id="7425"/>
    <lineage>
        <taxon>Eukaryota</taxon>
        <taxon>Metazoa</taxon>
        <taxon>Ecdysozoa</taxon>
        <taxon>Arthropoda</taxon>
        <taxon>Hexapoda</taxon>
        <taxon>Insecta</taxon>
        <taxon>Pterygota</taxon>
        <taxon>Neoptera</taxon>
        <taxon>Endopterygota</taxon>
        <taxon>Hymenoptera</taxon>
        <taxon>Apocrita</taxon>
        <taxon>Proctotrupomorpha</taxon>
        <taxon>Chalcidoidea</taxon>
        <taxon>Pteromalidae</taxon>
        <taxon>Pteromalinae</taxon>
        <taxon>Nasonia</taxon>
    </lineage>
</organism>
<dbReference type="EnsemblMetazoa" id="XM_031924371">
    <property type="protein sequence ID" value="XP_031780231"/>
    <property type="gene ID" value="LOC100119816"/>
</dbReference>
<dbReference type="InterPro" id="IPR039360">
    <property type="entry name" value="Ras_GTPase"/>
</dbReference>
<name>A0A7M7Q1R7_NASVI</name>
<feature type="compositionally biased region" description="Polar residues" evidence="4">
    <location>
        <begin position="60"/>
        <end position="88"/>
    </location>
</feature>
<dbReference type="CTD" id="32754"/>
<dbReference type="SUPFAM" id="SSF50729">
    <property type="entry name" value="PH domain-like"/>
    <property type="match status" value="1"/>
</dbReference>
<feature type="region of interest" description="Disordered" evidence="4">
    <location>
        <begin position="378"/>
        <end position="398"/>
    </location>
</feature>
<feature type="compositionally biased region" description="Low complexity" evidence="4">
    <location>
        <begin position="116"/>
        <end position="129"/>
    </location>
</feature>
<dbReference type="InterPro" id="IPR057606">
    <property type="entry name" value="SynGAP1-like_PH"/>
</dbReference>
<feature type="region of interest" description="Disordered" evidence="4">
    <location>
        <begin position="1535"/>
        <end position="1565"/>
    </location>
</feature>
<dbReference type="InterPro" id="IPR011993">
    <property type="entry name" value="PH-like_dom_sf"/>
</dbReference>
<dbReference type="PROSITE" id="PS50003">
    <property type="entry name" value="PH_DOMAIN"/>
    <property type="match status" value="1"/>
</dbReference>
<proteinExistence type="predicted"/>
<reference evidence="8" key="1">
    <citation type="submission" date="2021-01" db="UniProtKB">
        <authorList>
            <consortium name="EnsemblMetazoa"/>
        </authorList>
    </citation>
    <scope>IDENTIFICATION</scope>
</reference>
<dbReference type="GeneID" id="100119816"/>
<dbReference type="PROSITE" id="PS50004">
    <property type="entry name" value="C2"/>
    <property type="match status" value="1"/>
</dbReference>
<feature type="compositionally biased region" description="Polar residues" evidence="4">
    <location>
        <begin position="1"/>
        <end position="15"/>
    </location>
</feature>
<dbReference type="OrthoDB" id="5572587at2759"/>
<dbReference type="FunCoup" id="A0A7M7Q1R7">
    <property type="interactions" value="228"/>
</dbReference>
<feature type="domain" description="Ras-GAP" evidence="7">
    <location>
        <begin position="636"/>
        <end position="827"/>
    </location>
</feature>
<evidence type="ECO:0008006" key="10">
    <source>
        <dbReference type="Google" id="ProtNLM"/>
    </source>
</evidence>
<dbReference type="CDD" id="cd05136">
    <property type="entry name" value="RasGAP_DAB2IP"/>
    <property type="match status" value="1"/>
</dbReference>
<evidence type="ECO:0000256" key="2">
    <source>
        <dbReference type="ARBA" id="ARBA00022553"/>
    </source>
</evidence>
<feature type="region of interest" description="Disordered" evidence="4">
    <location>
        <begin position="1384"/>
        <end position="1409"/>
    </location>
</feature>
<dbReference type="GO" id="GO:0005096">
    <property type="term" value="F:GTPase activator activity"/>
    <property type="evidence" value="ECO:0007669"/>
    <property type="project" value="UniProtKB-KW"/>
</dbReference>
<dbReference type="Gene3D" id="2.30.29.30">
    <property type="entry name" value="Pleckstrin-homology domain (PH domain)/Phosphotyrosine-binding domain (PTB)"/>
    <property type="match status" value="1"/>
</dbReference>
<evidence type="ECO:0000313" key="8">
    <source>
        <dbReference type="EnsemblMetazoa" id="XP_031780231"/>
    </source>
</evidence>
<dbReference type="InterPro" id="IPR021887">
    <property type="entry name" value="DAB2P_C"/>
</dbReference>
<evidence type="ECO:0000259" key="7">
    <source>
        <dbReference type="PROSITE" id="PS50018"/>
    </source>
</evidence>
<feature type="compositionally biased region" description="Basic and acidic residues" evidence="4">
    <location>
        <begin position="134"/>
        <end position="146"/>
    </location>
</feature>
<dbReference type="Pfam" id="PF25321">
    <property type="entry name" value="PH_RASGAP"/>
    <property type="match status" value="1"/>
</dbReference>
<dbReference type="SMR" id="A0A7M7Q1R7"/>
<dbReference type="PANTHER" id="PTHR10194:SF60">
    <property type="entry name" value="RAS GTPASE-ACTIVATING PROTEIN RASKOL"/>
    <property type="match status" value="1"/>
</dbReference>
<evidence type="ECO:0000256" key="3">
    <source>
        <dbReference type="SAM" id="Coils"/>
    </source>
</evidence>
<dbReference type="SMART" id="SM00239">
    <property type="entry name" value="C2"/>
    <property type="match status" value="1"/>
</dbReference>
<dbReference type="SMART" id="SM00323">
    <property type="entry name" value="RasGAP"/>
    <property type="match status" value="1"/>
</dbReference>
<feature type="compositionally biased region" description="Polar residues" evidence="4">
    <location>
        <begin position="1336"/>
        <end position="1371"/>
    </location>
</feature>